<accession>A0A1H5W9J5</accession>
<keyword evidence="2" id="KW-1185">Reference proteome</keyword>
<dbReference type="Proteomes" id="UP000236732">
    <property type="component" value="Unassembled WGS sequence"/>
</dbReference>
<evidence type="ECO:0000313" key="1">
    <source>
        <dbReference type="EMBL" id="SEF95936.1"/>
    </source>
</evidence>
<dbReference type="NCBIfam" id="NF045560">
    <property type="entry name" value="aroma_sacti_dom"/>
    <property type="match status" value="1"/>
</dbReference>
<reference evidence="1 2" key="1">
    <citation type="submission" date="2016-10" db="EMBL/GenBank/DDBJ databases">
        <authorList>
            <person name="de Groot N.N."/>
        </authorList>
    </citation>
    <scope>NUCLEOTIDE SEQUENCE [LARGE SCALE GENOMIC DNA]</scope>
    <source>
        <strain evidence="1 2">CGMCC 4.7037</strain>
    </source>
</reference>
<name>A0A1H5W9J5_9ACTN</name>
<dbReference type="InterPro" id="IPR054632">
    <property type="entry name" value="Aroma_sacti_dom"/>
</dbReference>
<proteinExistence type="predicted"/>
<dbReference type="RefSeq" id="WP_103954581.1">
    <property type="nucleotide sequence ID" value="NZ_FNVT01000001.1"/>
</dbReference>
<dbReference type="EMBL" id="FNVT01000001">
    <property type="protein sequence ID" value="SEF95936.1"/>
    <property type="molecule type" value="Genomic_DNA"/>
</dbReference>
<protein>
    <submittedName>
        <fullName evidence="1">Uncharacterized protein</fullName>
    </submittedName>
</protein>
<evidence type="ECO:0000313" key="2">
    <source>
        <dbReference type="Proteomes" id="UP000236732"/>
    </source>
</evidence>
<dbReference type="OrthoDB" id="9859660at2"/>
<organism evidence="1 2">
    <name type="scientific">Nonomuraea solani</name>
    <dbReference type="NCBI Taxonomy" id="1144553"/>
    <lineage>
        <taxon>Bacteria</taxon>
        <taxon>Bacillati</taxon>
        <taxon>Actinomycetota</taxon>
        <taxon>Actinomycetes</taxon>
        <taxon>Streptosporangiales</taxon>
        <taxon>Streptosporangiaceae</taxon>
        <taxon>Nonomuraea</taxon>
    </lineage>
</organism>
<sequence length="69" mass="7243">MGQYDALSALQDAGVSLAGVPEEQQAVFASLTRDEVSVLTSVKGRLDGATEVAAHVLEEEGRHVGIIIH</sequence>
<dbReference type="AlphaFoldDB" id="A0A1H5W9J5"/>
<gene>
    <name evidence="1" type="ORF">SAMN05444920_1011115</name>
</gene>